<dbReference type="Proteomes" id="UP000887013">
    <property type="component" value="Unassembled WGS sequence"/>
</dbReference>
<name>A0A8X6QYZ2_NEPPI</name>
<evidence type="ECO:0000313" key="2">
    <source>
        <dbReference type="Proteomes" id="UP000887013"/>
    </source>
</evidence>
<dbReference type="EMBL" id="BMAW01086271">
    <property type="protein sequence ID" value="GFU46708.1"/>
    <property type="molecule type" value="Genomic_DNA"/>
</dbReference>
<proteinExistence type="predicted"/>
<evidence type="ECO:0000313" key="1">
    <source>
        <dbReference type="EMBL" id="GFU46708.1"/>
    </source>
</evidence>
<organism evidence="1 2">
    <name type="scientific">Nephila pilipes</name>
    <name type="common">Giant wood spider</name>
    <name type="synonym">Nephila maculata</name>
    <dbReference type="NCBI Taxonomy" id="299642"/>
    <lineage>
        <taxon>Eukaryota</taxon>
        <taxon>Metazoa</taxon>
        <taxon>Ecdysozoa</taxon>
        <taxon>Arthropoda</taxon>
        <taxon>Chelicerata</taxon>
        <taxon>Arachnida</taxon>
        <taxon>Araneae</taxon>
        <taxon>Araneomorphae</taxon>
        <taxon>Entelegynae</taxon>
        <taxon>Araneoidea</taxon>
        <taxon>Nephilidae</taxon>
        <taxon>Nephila</taxon>
    </lineage>
</organism>
<protein>
    <submittedName>
        <fullName evidence="1">Uncharacterized protein</fullName>
    </submittedName>
</protein>
<dbReference type="AlphaFoldDB" id="A0A8X6QYZ2"/>
<keyword evidence="2" id="KW-1185">Reference proteome</keyword>
<accession>A0A8X6QYZ2</accession>
<reference evidence="1" key="1">
    <citation type="submission" date="2020-08" db="EMBL/GenBank/DDBJ databases">
        <title>Multicomponent nature underlies the extraordinary mechanical properties of spider dragline silk.</title>
        <authorList>
            <person name="Kono N."/>
            <person name="Nakamura H."/>
            <person name="Mori M."/>
            <person name="Yoshida Y."/>
            <person name="Ohtoshi R."/>
            <person name="Malay A.D."/>
            <person name="Moran D.A.P."/>
            <person name="Tomita M."/>
            <person name="Numata K."/>
            <person name="Arakawa K."/>
        </authorList>
    </citation>
    <scope>NUCLEOTIDE SEQUENCE</scope>
</reference>
<sequence length="92" mass="10727">MMQFLLRACERSSWKIRLSKDLITSKCYSKHLVDQIVPTLRQRGYLDIIVLMQDGTTAHTAICSKTMIRSKVPDEWDTSRSFSSTRQPMWTT</sequence>
<comment type="caution">
    <text evidence="1">The sequence shown here is derived from an EMBL/GenBank/DDBJ whole genome shotgun (WGS) entry which is preliminary data.</text>
</comment>
<gene>
    <name evidence="1" type="ORF">NPIL_313011</name>
</gene>